<keyword evidence="2" id="KW-0378">Hydrolase</keyword>
<evidence type="ECO:0000256" key="2">
    <source>
        <dbReference type="ARBA" id="ARBA00022801"/>
    </source>
</evidence>
<dbReference type="InterPro" id="IPR029069">
    <property type="entry name" value="HotDog_dom_sf"/>
</dbReference>
<dbReference type="CDD" id="cd00586">
    <property type="entry name" value="4HBT"/>
    <property type="match status" value="1"/>
</dbReference>
<dbReference type="InterPro" id="IPR006684">
    <property type="entry name" value="YbgC/YbaW"/>
</dbReference>
<dbReference type="EMBL" id="CADCWO010000132">
    <property type="protein sequence ID" value="CAA9577255.1"/>
    <property type="molecule type" value="Genomic_DNA"/>
</dbReference>
<comment type="similarity">
    <text evidence="1">Belongs to the 4-hydroxybenzoyl-CoA thioesterase family.</text>
</comment>
<dbReference type="PANTHER" id="PTHR31793:SF37">
    <property type="entry name" value="ACYL-COA THIOESTER HYDROLASE YBGC"/>
    <property type="match status" value="1"/>
</dbReference>
<dbReference type="InterPro" id="IPR050563">
    <property type="entry name" value="4-hydroxybenzoyl-CoA_TE"/>
</dbReference>
<sequence length="165" mass="18436">MSSQPQTSRLSAQSQRLASGLTRHLGNGFDYQVRAQPHHTNYAGVVWHGSYLTWLESARVEYLCSLGIDFSNLVELGCDLPVVELTVKYHQPVRLGMEAVVKTHLLARKGVRLVFDYQIQSLDGKQLYATAQVTLVALDCRRGKILWRLPAVLEEALAKLSESEG</sequence>
<gene>
    <name evidence="3" type="ORF">AVDCRST_MAG81-2495</name>
</gene>
<dbReference type="PIRSF" id="PIRSF003230">
    <property type="entry name" value="YbgC"/>
    <property type="match status" value="1"/>
</dbReference>
<dbReference type="Pfam" id="PF13279">
    <property type="entry name" value="4HBT_2"/>
    <property type="match status" value="1"/>
</dbReference>
<dbReference type="Gene3D" id="3.10.129.10">
    <property type="entry name" value="Hotdog Thioesterase"/>
    <property type="match status" value="1"/>
</dbReference>
<reference evidence="3" key="1">
    <citation type="submission" date="2020-02" db="EMBL/GenBank/DDBJ databases">
        <authorList>
            <person name="Meier V. D."/>
        </authorList>
    </citation>
    <scope>NUCLEOTIDE SEQUENCE</scope>
    <source>
        <strain evidence="3">AVDCRST_MAG81</strain>
    </source>
</reference>
<evidence type="ECO:0000256" key="1">
    <source>
        <dbReference type="ARBA" id="ARBA00005953"/>
    </source>
</evidence>
<accession>A0A6J4VH71</accession>
<evidence type="ECO:0000313" key="3">
    <source>
        <dbReference type="EMBL" id="CAA9577255.1"/>
    </source>
</evidence>
<dbReference type="GO" id="GO:0047617">
    <property type="term" value="F:fatty acyl-CoA hydrolase activity"/>
    <property type="evidence" value="ECO:0007669"/>
    <property type="project" value="TreeGrafter"/>
</dbReference>
<dbReference type="SUPFAM" id="SSF54637">
    <property type="entry name" value="Thioesterase/thiol ester dehydrase-isomerase"/>
    <property type="match status" value="1"/>
</dbReference>
<protein>
    <submittedName>
        <fullName evidence="3">4-hydroxybenzoyl-CoA thioesterase family active site</fullName>
    </submittedName>
</protein>
<dbReference type="PANTHER" id="PTHR31793">
    <property type="entry name" value="4-HYDROXYBENZOYL-COA THIOESTERASE FAMILY MEMBER"/>
    <property type="match status" value="1"/>
</dbReference>
<organism evidence="3">
    <name type="scientific">uncultured Synechococcales cyanobacterium</name>
    <dbReference type="NCBI Taxonomy" id="1936017"/>
    <lineage>
        <taxon>Bacteria</taxon>
        <taxon>Bacillati</taxon>
        <taxon>Cyanobacteriota</taxon>
        <taxon>Cyanophyceae</taxon>
        <taxon>Synechococcales</taxon>
        <taxon>environmental samples</taxon>
    </lineage>
</organism>
<dbReference type="AlphaFoldDB" id="A0A6J4VH71"/>
<proteinExistence type="inferred from homology"/>
<name>A0A6J4VH71_9CYAN</name>